<dbReference type="RefSeq" id="XP_009031695.1">
    <property type="nucleotide sequence ID" value="XM_009033447.1"/>
</dbReference>
<dbReference type="eggNOG" id="ENOG502QQIR">
    <property type="taxonomic scope" value="Eukaryota"/>
</dbReference>
<keyword evidence="4" id="KW-1185">Reference proteome</keyword>
<evidence type="ECO:0000313" key="3">
    <source>
        <dbReference type="EnsemblMetazoa" id="HelroP90869"/>
    </source>
</evidence>
<name>T1G7X2_HELRO</name>
<dbReference type="OMA" id="WEEPLEM"/>
<dbReference type="CTD" id="20217169"/>
<dbReference type="PANTHER" id="PTHR32387:SF0">
    <property type="entry name" value="PROTEIN NO VEIN"/>
    <property type="match status" value="1"/>
</dbReference>
<dbReference type="KEGG" id="hro:HELRODRAFT_90869"/>
<dbReference type="Gene3D" id="3.30.565.10">
    <property type="entry name" value="Histidine kinase-like ATPase, C-terminal domain"/>
    <property type="match status" value="1"/>
</dbReference>
<dbReference type="PANTHER" id="PTHR32387">
    <property type="entry name" value="WU:FJ29H11"/>
    <property type="match status" value="1"/>
</dbReference>
<dbReference type="EMBL" id="AMQM01008351">
    <property type="status" value="NOT_ANNOTATED_CDS"/>
    <property type="molecule type" value="Genomic_DNA"/>
</dbReference>
<dbReference type="AlphaFoldDB" id="T1G7X2"/>
<reference evidence="4" key="1">
    <citation type="submission" date="2012-12" db="EMBL/GenBank/DDBJ databases">
        <authorList>
            <person name="Hellsten U."/>
            <person name="Grimwood J."/>
            <person name="Chapman J.A."/>
            <person name="Shapiro H."/>
            <person name="Aerts A."/>
            <person name="Otillar R.P."/>
            <person name="Terry A.Y."/>
            <person name="Boore J.L."/>
            <person name="Simakov O."/>
            <person name="Marletaz F."/>
            <person name="Cho S.-J."/>
            <person name="Edsinger-Gonzales E."/>
            <person name="Havlak P."/>
            <person name="Kuo D.-H."/>
            <person name="Larsson T."/>
            <person name="Lv J."/>
            <person name="Arendt D."/>
            <person name="Savage R."/>
            <person name="Osoegawa K."/>
            <person name="de Jong P."/>
            <person name="Lindberg D.R."/>
            <person name="Seaver E.C."/>
            <person name="Weisblat D.A."/>
            <person name="Putnam N.H."/>
            <person name="Grigoriev I.V."/>
            <person name="Rokhsar D.S."/>
        </authorList>
    </citation>
    <scope>NUCLEOTIDE SEQUENCE</scope>
</reference>
<proteinExistence type="predicted"/>
<evidence type="ECO:0000313" key="2">
    <source>
        <dbReference type="EMBL" id="ESN90221.1"/>
    </source>
</evidence>
<feature type="domain" description="Sacsin/Nov" evidence="1">
    <location>
        <begin position="69"/>
        <end position="178"/>
    </location>
</feature>
<dbReference type="InParanoid" id="T1G7X2"/>
<evidence type="ECO:0000259" key="1">
    <source>
        <dbReference type="Pfam" id="PF25794"/>
    </source>
</evidence>
<accession>T1G7X2</accession>
<dbReference type="InterPro" id="IPR036890">
    <property type="entry name" value="HATPase_C_sf"/>
</dbReference>
<dbReference type="OrthoDB" id="1262810at2759"/>
<evidence type="ECO:0000313" key="4">
    <source>
        <dbReference type="Proteomes" id="UP000015101"/>
    </source>
</evidence>
<dbReference type="HOGENOM" id="CLU_102021_0_0_1"/>
<organism evidence="3 4">
    <name type="scientific">Helobdella robusta</name>
    <name type="common">Californian leech</name>
    <dbReference type="NCBI Taxonomy" id="6412"/>
    <lineage>
        <taxon>Eukaryota</taxon>
        <taxon>Metazoa</taxon>
        <taxon>Spiralia</taxon>
        <taxon>Lophotrochozoa</taxon>
        <taxon>Annelida</taxon>
        <taxon>Clitellata</taxon>
        <taxon>Hirudinea</taxon>
        <taxon>Rhynchobdellida</taxon>
        <taxon>Glossiphoniidae</taxon>
        <taxon>Helobdella</taxon>
    </lineage>
</organism>
<sequence length="220" mass="24963">MSPTNAGHESITQENLNYHDASYWRGIVDEIRRNEFGIGVALDGEGRVLMKKQLDRQGRCLDRLSKDLYSKDTHFVLELVQNADDNSYSSENCTPSLRFILNQDSIVVLNNEVGFNELNFRAICDVGRTTKGKHMLGYIGQKGIGFKSVFRVSDTPEVHSRGLHVKFDANSKPLGYILPEWTGDGVDGGDEENRKLAFSCFFFFFYKHLSFISNYKSIIS</sequence>
<dbReference type="GeneID" id="20217169"/>
<protein>
    <recommendedName>
        <fullName evidence="1">Sacsin/Nov domain-containing protein</fullName>
    </recommendedName>
</protein>
<dbReference type="STRING" id="6412.T1G7X2"/>
<dbReference type="EnsemblMetazoa" id="HelroT90869">
    <property type="protein sequence ID" value="HelroP90869"/>
    <property type="gene ID" value="HelroG90869"/>
</dbReference>
<dbReference type="NCBIfam" id="NF047352">
    <property type="entry name" value="P_loop_sacsin"/>
    <property type="match status" value="1"/>
</dbReference>
<reference evidence="3" key="3">
    <citation type="submission" date="2015-06" db="UniProtKB">
        <authorList>
            <consortium name="EnsemblMetazoa"/>
        </authorList>
    </citation>
    <scope>IDENTIFICATION</scope>
</reference>
<reference evidence="2 4" key="2">
    <citation type="journal article" date="2013" name="Nature">
        <title>Insights into bilaterian evolution from three spiralian genomes.</title>
        <authorList>
            <person name="Simakov O."/>
            <person name="Marletaz F."/>
            <person name="Cho S.J."/>
            <person name="Edsinger-Gonzales E."/>
            <person name="Havlak P."/>
            <person name="Hellsten U."/>
            <person name="Kuo D.H."/>
            <person name="Larsson T."/>
            <person name="Lv J."/>
            <person name="Arendt D."/>
            <person name="Savage R."/>
            <person name="Osoegawa K."/>
            <person name="de Jong P."/>
            <person name="Grimwood J."/>
            <person name="Chapman J.A."/>
            <person name="Shapiro H."/>
            <person name="Aerts A."/>
            <person name="Otillar R.P."/>
            <person name="Terry A.Y."/>
            <person name="Boore J.L."/>
            <person name="Grigoriev I.V."/>
            <person name="Lindberg D.R."/>
            <person name="Seaver E.C."/>
            <person name="Weisblat D.A."/>
            <person name="Putnam N.H."/>
            <person name="Rokhsar D.S."/>
        </authorList>
    </citation>
    <scope>NUCLEOTIDE SEQUENCE</scope>
</reference>
<dbReference type="Pfam" id="PF25794">
    <property type="entry name" value="SACS"/>
    <property type="match status" value="1"/>
</dbReference>
<dbReference type="InterPro" id="IPR058210">
    <property type="entry name" value="SACS/Nov_dom"/>
</dbReference>
<dbReference type="InterPro" id="IPR052957">
    <property type="entry name" value="Auxin_embryo_med"/>
</dbReference>
<gene>
    <name evidence="3" type="primary">20217169</name>
    <name evidence="2" type="ORF">HELRODRAFT_90869</name>
</gene>
<dbReference type="EMBL" id="KB097761">
    <property type="protein sequence ID" value="ESN90221.1"/>
    <property type="molecule type" value="Genomic_DNA"/>
</dbReference>
<dbReference type="Proteomes" id="UP000015101">
    <property type="component" value="Unassembled WGS sequence"/>
</dbReference>
<dbReference type="SUPFAM" id="SSF55874">
    <property type="entry name" value="ATPase domain of HSP90 chaperone/DNA topoisomerase II/histidine kinase"/>
    <property type="match status" value="1"/>
</dbReference>